<organism evidence="1 2">
    <name type="scientific">Candidatus Pantoea multigeneris</name>
    <dbReference type="NCBI Taxonomy" id="2608357"/>
    <lineage>
        <taxon>Bacteria</taxon>
        <taxon>Pseudomonadati</taxon>
        <taxon>Pseudomonadota</taxon>
        <taxon>Gammaproteobacteria</taxon>
        <taxon>Enterobacterales</taxon>
        <taxon>Erwiniaceae</taxon>
        <taxon>Pantoea</taxon>
    </lineage>
</organism>
<reference evidence="1 2" key="1">
    <citation type="journal article" date="2019" name="bioRxiv">
        <title>Bacteria contribute to plant secondary compound degradation in a generalist herbivore system.</title>
        <authorList>
            <person name="Francoeur C.B."/>
            <person name="Khadempour L."/>
            <person name="Moreira-Soto R.D."/>
            <person name="Gotting K."/>
            <person name="Book A.J."/>
            <person name="Pinto-Tomas A.A."/>
            <person name="Keefover-Ring K."/>
            <person name="Currie C.R."/>
        </authorList>
    </citation>
    <scope>NUCLEOTIDE SEQUENCE [LARGE SCALE GENOMIC DNA]</scope>
    <source>
        <strain evidence="1">Acro-835</strain>
    </source>
</reference>
<name>A0ABX0RCB2_9GAMM</name>
<evidence type="ECO:0000313" key="2">
    <source>
        <dbReference type="Proteomes" id="UP001515683"/>
    </source>
</evidence>
<gene>
    <name evidence="1" type="ORF">F3J40_06785</name>
</gene>
<accession>A0ABX0RCB2</accession>
<comment type="caution">
    <text evidence="1">The sequence shown here is derived from an EMBL/GenBank/DDBJ whole genome shotgun (WGS) entry which is preliminary data.</text>
</comment>
<protein>
    <submittedName>
        <fullName evidence="1">Glycosyltransferase</fullName>
    </submittedName>
</protein>
<dbReference type="RefSeq" id="WP_167013183.1">
    <property type="nucleotide sequence ID" value="NZ_VWXF01000002.1"/>
</dbReference>
<proteinExistence type="predicted"/>
<evidence type="ECO:0000313" key="1">
    <source>
        <dbReference type="EMBL" id="NIF21309.1"/>
    </source>
</evidence>
<dbReference type="EMBL" id="VWXF01000002">
    <property type="protein sequence ID" value="NIF21309.1"/>
    <property type="molecule type" value="Genomic_DNA"/>
</dbReference>
<dbReference type="Proteomes" id="UP001515683">
    <property type="component" value="Unassembled WGS sequence"/>
</dbReference>
<dbReference type="InterPro" id="IPR029465">
    <property type="entry name" value="ATPgrasp_TupA"/>
</dbReference>
<keyword evidence="2" id="KW-1185">Reference proteome</keyword>
<sequence>MNKFTYYNKLLDYKIKLILSRFVSDKSYLQNKFYRKLNYTLNLDQPRTFNEKINSRMIDGYQTKFGLLADKYLARLYVAAEIGDKYVIPLIDVFESLEDVDFSALPNSFVIKCNHDSGSTLICNDKNNYCWSSAESKLKLCLKRDMYYRTRERHYYAIRRLILCEEKLDVFKNCDQETTPELYRVHCFSGKAQFIEVDFTDRDGQEKINLYDTHWTLQPVTLGSPNNLNENIKAPACLSELLMLSAQLTADFDYCRIDWFIVDNQIYFSEFTFTPYAGRMPFNPPSFDMHFGSFWPESEGRA</sequence>
<dbReference type="Pfam" id="PF14305">
    <property type="entry name" value="ATPgrasp_TupA"/>
    <property type="match status" value="1"/>
</dbReference>